<keyword evidence="1" id="KW-0812">Transmembrane</keyword>
<feature type="transmembrane region" description="Helical" evidence="1">
    <location>
        <begin position="6"/>
        <end position="31"/>
    </location>
</feature>
<dbReference type="EMBL" id="PJKA01000004">
    <property type="protein sequence ID" value="PNC19414.1"/>
    <property type="molecule type" value="Genomic_DNA"/>
</dbReference>
<protein>
    <recommendedName>
        <fullName evidence="4">Hydrogenase nickel incorporation protein HypA</fullName>
    </recommendedName>
</protein>
<evidence type="ECO:0000256" key="1">
    <source>
        <dbReference type="SAM" id="Phobius"/>
    </source>
</evidence>
<comment type="caution">
    <text evidence="2">The sequence shown here is derived from an EMBL/GenBank/DDBJ whole genome shotgun (WGS) entry which is preliminary data.</text>
</comment>
<keyword evidence="1" id="KW-0472">Membrane</keyword>
<organism evidence="2 3">
    <name type="scientific">Akkermansia muciniphila</name>
    <dbReference type="NCBI Taxonomy" id="239935"/>
    <lineage>
        <taxon>Bacteria</taxon>
        <taxon>Pseudomonadati</taxon>
        <taxon>Verrucomicrobiota</taxon>
        <taxon>Verrucomicrobiia</taxon>
        <taxon>Verrucomicrobiales</taxon>
        <taxon>Akkermansiaceae</taxon>
        <taxon>Akkermansia</taxon>
    </lineage>
</organism>
<dbReference type="Proteomes" id="UP000236000">
    <property type="component" value="Unassembled WGS sequence"/>
</dbReference>
<evidence type="ECO:0000313" key="3">
    <source>
        <dbReference type="Proteomes" id="UP000236000"/>
    </source>
</evidence>
<dbReference type="AlphaFoldDB" id="A0A2N8HFT6"/>
<reference evidence="2 3" key="1">
    <citation type="journal article" date="2017" name="BMC Genomics">
        <title>Genome sequencing of 39 Akkermansia muciniphila isolates reveals its population structure, genomic and functional diverisity, and global distribution in mammalian gut microbiotas.</title>
        <authorList>
            <person name="Guo X."/>
            <person name="Li S."/>
            <person name="Zhang J."/>
            <person name="Wu F."/>
            <person name="Li X."/>
            <person name="Wu D."/>
            <person name="Zhang M."/>
            <person name="Ou Z."/>
            <person name="Jie Z."/>
            <person name="Yan Q."/>
            <person name="Li P."/>
            <person name="Yi J."/>
            <person name="Peng Y."/>
        </authorList>
    </citation>
    <scope>NUCLEOTIDE SEQUENCE [LARGE SCALE GENOMIC DNA]</scope>
    <source>
        <strain evidence="2 3">GP24</strain>
    </source>
</reference>
<accession>A0A2N8HFT6</accession>
<evidence type="ECO:0000313" key="2">
    <source>
        <dbReference type="EMBL" id="PNC19414.1"/>
    </source>
</evidence>
<evidence type="ECO:0008006" key="4">
    <source>
        <dbReference type="Google" id="ProtNLM"/>
    </source>
</evidence>
<name>A0A2N8HFT6_9BACT</name>
<proteinExistence type="predicted"/>
<gene>
    <name evidence="2" type="ORF">CXU22_02720</name>
</gene>
<sequence>MSLPEFLLHLFLVGAGAFCAVVLVCLVTAWVRSFLDRRHKERCRICGFRFYVRDGNPRAECPHCGAANRKG</sequence>
<keyword evidence="1" id="KW-1133">Transmembrane helix</keyword>